<dbReference type="Pfam" id="PF13840">
    <property type="entry name" value="ACT_7"/>
    <property type="match status" value="1"/>
</dbReference>
<evidence type="ECO:0000313" key="3">
    <source>
        <dbReference type="EMBL" id="MFH6984408.1"/>
    </source>
</evidence>
<dbReference type="Pfam" id="PF10000">
    <property type="entry name" value="ACT_3"/>
    <property type="match status" value="1"/>
</dbReference>
<dbReference type="InterPro" id="IPR018717">
    <property type="entry name" value="DUF2241"/>
</dbReference>
<evidence type="ECO:0000259" key="2">
    <source>
        <dbReference type="Pfam" id="PF13840"/>
    </source>
</evidence>
<evidence type="ECO:0000259" key="1">
    <source>
        <dbReference type="Pfam" id="PF10000"/>
    </source>
</evidence>
<evidence type="ECO:0000313" key="4">
    <source>
        <dbReference type="Proteomes" id="UP001610063"/>
    </source>
</evidence>
<feature type="domain" description="CASTOR ACT" evidence="2">
    <location>
        <begin position="70"/>
        <end position="126"/>
    </location>
</feature>
<keyword evidence="4" id="KW-1185">Reference proteome</keyword>
<dbReference type="InterPro" id="IPR027795">
    <property type="entry name" value="CASTOR_ACT_dom"/>
</dbReference>
<sequence>MTGETNLTTLIRSMMPELQPGEYVFASVTSLSGISREDTICEFREAEGTTVVLERKRADALGISYDFVASWITLKVHSSLAAVGLTAVFATALAKSNISCNVMAGYYHDHIFVDAGDAQRAVDVLRGLSAEADPLRFL</sequence>
<name>A0ABW7N9U3_9BACT</name>
<organism evidence="3 4">
    <name type="scientific">Marinoscillum luteum</name>
    <dbReference type="NCBI Taxonomy" id="861051"/>
    <lineage>
        <taxon>Bacteria</taxon>
        <taxon>Pseudomonadati</taxon>
        <taxon>Bacteroidota</taxon>
        <taxon>Cytophagia</taxon>
        <taxon>Cytophagales</taxon>
        <taxon>Reichenbachiellaceae</taxon>
        <taxon>Marinoscillum</taxon>
    </lineage>
</organism>
<protein>
    <submittedName>
        <fullName evidence="3">ACT domain-containing protein</fullName>
    </submittedName>
</protein>
<proteinExistence type="predicted"/>
<dbReference type="Proteomes" id="UP001610063">
    <property type="component" value="Unassembled WGS sequence"/>
</dbReference>
<reference evidence="3 4" key="1">
    <citation type="journal article" date="2013" name="Int. J. Syst. Evol. Microbiol.">
        <title>Marinoscillum luteum sp. nov., isolated from marine sediment.</title>
        <authorList>
            <person name="Cha I.T."/>
            <person name="Park S.J."/>
            <person name="Kim S.J."/>
            <person name="Kim J.G."/>
            <person name="Jung M.Y."/>
            <person name="Shin K.S."/>
            <person name="Kwon K.K."/>
            <person name="Yang S.H."/>
            <person name="Seo Y.S."/>
            <person name="Rhee S.K."/>
        </authorList>
    </citation>
    <scope>NUCLEOTIDE SEQUENCE [LARGE SCALE GENOMIC DNA]</scope>
    <source>
        <strain evidence="3 4">KCTC 23939</strain>
    </source>
</reference>
<dbReference type="InterPro" id="IPR045865">
    <property type="entry name" value="ACT-like_dom_sf"/>
</dbReference>
<gene>
    <name evidence="3" type="ORF">ACHKAR_13225</name>
</gene>
<accession>A0ABW7N9U3</accession>
<dbReference type="Gene3D" id="3.30.2130.10">
    <property type="entry name" value="VC0802-like"/>
    <property type="match status" value="1"/>
</dbReference>
<dbReference type="SUPFAM" id="SSF55021">
    <property type="entry name" value="ACT-like"/>
    <property type="match status" value="2"/>
</dbReference>
<feature type="domain" description="DUF2241" evidence="1">
    <location>
        <begin position="2"/>
        <end position="69"/>
    </location>
</feature>
<dbReference type="RefSeq" id="WP_395417748.1">
    <property type="nucleotide sequence ID" value="NZ_JBIPKE010000017.1"/>
</dbReference>
<dbReference type="PANTHER" id="PTHR39199">
    <property type="entry name" value="BLR5128 PROTEIN"/>
    <property type="match status" value="1"/>
</dbReference>
<comment type="caution">
    <text evidence="3">The sequence shown here is derived from an EMBL/GenBank/DDBJ whole genome shotgun (WGS) entry which is preliminary data.</text>
</comment>
<dbReference type="EMBL" id="JBIPKE010000017">
    <property type="protein sequence ID" value="MFH6984408.1"/>
    <property type="molecule type" value="Genomic_DNA"/>
</dbReference>
<dbReference type="PANTHER" id="PTHR39199:SF1">
    <property type="entry name" value="BLR5128 PROTEIN"/>
    <property type="match status" value="1"/>
</dbReference>